<organism evidence="2 3">
    <name type="scientific">Discina gigas</name>
    <dbReference type="NCBI Taxonomy" id="1032678"/>
    <lineage>
        <taxon>Eukaryota</taxon>
        <taxon>Fungi</taxon>
        <taxon>Dikarya</taxon>
        <taxon>Ascomycota</taxon>
        <taxon>Pezizomycotina</taxon>
        <taxon>Pezizomycetes</taxon>
        <taxon>Pezizales</taxon>
        <taxon>Discinaceae</taxon>
        <taxon>Discina</taxon>
    </lineage>
</organism>
<dbReference type="InterPro" id="IPR019956">
    <property type="entry name" value="Ubiquitin_dom"/>
</dbReference>
<dbReference type="EMBL" id="JBBBZM010000027">
    <property type="protein sequence ID" value="KAL0637992.1"/>
    <property type="molecule type" value="Genomic_DNA"/>
</dbReference>
<proteinExistence type="predicted"/>
<dbReference type="CDD" id="cd17039">
    <property type="entry name" value="Ubl_ubiquitin_like"/>
    <property type="match status" value="1"/>
</dbReference>
<dbReference type="InterPro" id="IPR029071">
    <property type="entry name" value="Ubiquitin-like_domsf"/>
</dbReference>
<dbReference type="Pfam" id="PF00240">
    <property type="entry name" value="ubiquitin"/>
    <property type="match status" value="1"/>
</dbReference>
<dbReference type="SUPFAM" id="SSF54236">
    <property type="entry name" value="Ubiquitin-like"/>
    <property type="match status" value="1"/>
</dbReference>
<dbReference type="InterPro" id="IPR000626">
    <property type="entry name" value="Ubiquitin-like_dom"/>
</dbReference>
<protein>
    <recommendedName>
        <fullName evidence="1">Ubiquitin-like domain-containing protein</fullName>
    </recommendedName>
</protein>
<evidence type="ECO:0000313" key="2">
    <source>
        <dbReference type="EMBL" id="KAL0637992.1"/>
    </source>
</evidence>
<dbReference type="Proteomes" id="UP001447188">
    <property type="component" value="Unassembled WGS sequence"/>
</dbReference>
<keyword evidence="3" id="KW-1185">Reference proteome</keyword>
<sequence>MYRKMIEMTVPGDETVMWLVREIEKTKGIPPHQQRFVFGEKKMEPSRSLSSYGIGDNPGAEYIIRFNLQLSGGGSPVMFHVNAGVGNKVFDGEEAVQVELGSADTISDLIIFLKLTYPELGDFKVSFRGKKCADEKSLKSLEFSNTSEVMLTWEEEESEQ</sequence>
<dbReference type="PRINTS" id="PR00348">
    <property type="entry name" value="UBIQUITIN"/>
</dbReference>
<dbReference type="Gene3D" id="3.10.20.90">
    <property type="entry name" value="Phosphatidylinositol 3-kinase Catalytic Subunit, Chain A, domain 1"/>
    <property type="match status" value="1"/>
</dbReference>
<comment type="caution">
    <text evidence="2">The sequence shown here is derived from an EMBL/GenBank/DDBJ whole genome shotgun (WGS) entry which is preliminary data.</text>
</comment>
<dbReference type="PROSITE" id="PS50053">
    <property type="entry name" value="UBIQUITIN_2"/>
    <property type="match status" value="1"/>
</dbReference>
<reference evidence="2 3" key="1">
    <citation type="submission" date="2024-02" db="EMBL/GenBank/DDBJ databases">
        <title>Discinaceae phylogenomics.</title>
        <authorList>
            <person name="Dirks A.C."/>
            <person name="James T.Y."/>
        </authorList>
    </citation>
    <scope>NUCLEOTIDE SEQUENCE [LARGE SCALE GENOMIC DNA]</scope>
    <source>
        <strain evidence="2 3">ACD0624</strain>
    </source>
</reference>
<accession>A0ABR3GQI1</accession>
<name>A0ABR3GQI1_9PEZI</name>
<evidence type="ECO:0000313" key="3">
    <source>
        <dbReference type="Proteomes" id="UP001447188"/>
    </source>
</evidence>
<feature type="domain" description="Ubiquitin-like" evidence="1">
    <location>
        <begin position="1"/>
        <end position="65"/>
    </location>
</feature>
<evidence type="ECO:0000259" key="1">
    <source>
        <dbReference type="PROSITE" id="PS50053"/>
    </source>
</evidence>
<gene>
    <name evidence="2" type="ORF">Q9L58_002927</name>
</gene>